<dbReference type="NCBIfam" id="TIGR01439">
    <property type="entry name" value="lp_hng_hel_AbrB"/>
    <property type="match status" value="1"/>
</dbReference>
<evidence type="ECO:0000313" key="3">
    <source>
        <dbReference type="EMBL" id="PSJ17137.1"/>
    </source>
</evidence>
<evidence type="ECO:0000313" key="4">
    <source>
        <dbReference type="Proteomes" id="UP000241912"/>
    </source>
</evidence>
<organism evidence="3 4">
    <name type="scientific">Nitrosomonas supralitoralis</name>
    <dbReference type="NCBI Taxonomy" id="2116706"/>
    <lineage>
        <taxon>Bacteria</taxon>
        <taxon>Pseudomonadati</taxon>
        <taxon>Pseudomonadota</taxon>
        <taxon>Betaproteobacteria</taxon>
        <taxon>Nitrosomonadales</taxon>
        <taxon>Nitrosomonadaceae</taxon>
        <taxon>Nitrosomonas</taxon>
    </lineage>
</organism>
<reference evidence="3 4" key="1">
    <citation type="submission" date="2018-03" db="EMBL/GenBank/DDBJ databases">
        <title>Draft genome of Nitrosomonas supralitoralis APG5.</title>
        <authorList>
            <person name="Urakawa H."/>
            <person name="Lopez J.V."/>
        </authorList>
    </citation>
    <scope>NUCLEOTIDE SEQUENCE [LARGE SCALE GENOMIC DNA]</scope>
    <source>
        <strain evidence="3 4">APG5</strain>
    </source>
</reference>
<evidence type="ECO:0000256" key="1">
    <source>
        <dbReference type="PROSITE-ProRule" id="PRU01076"/>
    </source>
</evidence>
<dbReference type="Pfam" id="PF15937">
    <property type="entry name" value="PrlF_antitoxin"/>
    <property type="match status" value="1"/>
</dbReference>
<comment type="caution">
    <text evidence="3">The sequence shown here is derived from an EMBL/GenBank/DDBJ whole genome shotgun (WGS) entry which is preliminary data.</text>
</comment>
<dbReference type="GO" id="GO:0097351">
    <property type="term" value="F:toxin sequestering activity"/>
    <property type="evidence" value="ECO:0007669"/>
    <property type="project" value="InterPro"/>
</dbReference>
<feature type="domain" description="SpoVT-AbrB" evidence="2">
    <location>
        <begin position="5"/>
        <end position="50"/>
    </location>
</feature>
<dbReference type="EMBL" id="PXXU01000026">
    <property type="protein sequence ID" value="PSJ17137.1"/>
    <property type="molecule type" value="Genomic_DNA"/>
</dbReference>
<proteinExistence type="predicted"/>
<gene>
    <name evidence="3" type="ORF">C7H79_09535</name>
</gene>
<dbReference type="Gene3D" id="2.10.260.10">
    <property type="match status" value="1"/>
</dbReference>
<protein>
    <submittedName>
        <fullName evidence="3">AbrB family transcriptional regulator</fullName>
    </submittedName>
</protein>
<sequence>MPRIHETATITSKGQITLPKAIRQALGVDSGGKVVFDFDGKAITVSRADTGEHTDPAIAQFLALLEHDLVKGKNITVLPTALAESLKQALKHPVDLSEDIEGDVSL</sequence>
<dbReference type="InterPro" id="IPR031848">
    <property type="entry name" value="PrlF_antitoxin"/>
</dbReference>
<dbReference type="InterPro" id="IPR037914">
    <property type="entry name" value="SpoVT-AbrB_sf"/>
</dbReference>
<dbReference type="GO" id="GO:0001558">
    <property type="term" value="P:regulation of cell growth"/>
    <property type="evidence" value="ECO:0007669"/>
    <property type="project" value="InterPro"/>
</dbReference>
<dbReference type="SUPFAM" id="SSF89447">
    <property type="entry name" value="AbrB/MazE/MraZ-like"/>
    <property type="match status" value="1"/>
</dbReference>
<dbReference type="InterPro" id="IPR007159">
    <property type="entry name" value="SpoVT-AbrB_dom"/>
</dbReference>
<dbReference type="RefSeq" id="WP_106707052.1">
    <property type="nucleotide sequence ID" value="NZ_PXXU01000026.1"/>
</dbReference>
<accession>A0A2P7NUJ3</accession>
<name>A0A2P7NUJ3_9PROT</name>
<dbReference type="OrthoDB" id="9811597at2"/>
<dbReference type="PROSITE" id="PS51740">
    <property type="entry name" value="SPOVT_ABRB"/>
    <property type="match status" value="1"/>
</dbReference>
<keyword evidence="4" id="KW-1185">Reference proteome</keyword>
<dbReference type="SMART" id="SM00966">
    <property type="entry name" value="SpoVT_AbrB"/>
    <property type="match status" value="1"/>
</dbReference>
<dbReference type="Proteomes" id="UP000241912">
    <property type="component" value="Unassembled WGS sequence"/>
</dbReference>
<dbReference type="GO" id="GO:0003677">
    <property type="term" value="F:DNA binding"/>
    <property type="evidence" value="ECO:0007669"/>
    <property type="project" value="UniProtKB-UniRule"/>
</dbReference>
<evidence type="ECO:0000259" key="2">
    <source>
        <dbReference type="PROSITE" id="PS51740"/>
    </source>
</evidence>
<dbReference type="AlphaFoldDB" id="A0A2P7NUJ3"/>
<dbReference type="GO" id="GO:0003700">
    <property type="term" value="F:DNA-binding transcription factor activity"/>
    <property type="evidence" value="ECO:0007669"/>
    <property type="project" value="InterPro"/>
</dbReference>
<keyword evidence="1" id="KW-0238">DNA-binding</keyword>